<accession>A0A9D2DR94</accession>
<proteinExistence type="predicted"/>
<dbReference type="InterPro" id="IPR036388">
    <property type="entry name" value="WH-like_DNA-bd_sf"/>
</dbReference>
<dbReference type="InterPro" id="IPR000485">
    <property type="entry name" value="AsnC-type_HTH_dom"/>
</dbReference>
<sequence>MSKHVSRPYNPSIANVYYLAGFIESWGRGIEKMCRACEEDGSPLPEYTIHPGDIMIRFTAAEDRIVRTSINRVTERVPEKVTEKVTEAEKELLGLLLEDPAFTYTVLAEKLGVSRKTVSARIREYSVASGFFRKYPFSLLNIQNCVIRYR</sequence>
<feature type="domain" description="HTH asnC-type" evidence="1">
    <location>
        <begin position="91"/>
        <end position="123"/>
    </location>
</feature>
<reference evidence="2" key="1">
    <citation type="journal article" date="2021" name="PeerJ">
        <title>Extensive microbial diversity within the chicken gut microbiome revealed by metagenomics and culture.</title>
        <authorList>
            <person name="Gilroy R."/>
            <person name="Ravi A."/>
            <person name="Getino M."/>
            <person name="Pursley I."/>
            <person name="Horton D.L."/>
            <person name="Alikhan N.F."/>
            <person name="Baker D."/>
            <person name="Gharbi K."/>
            <person name="Hall N."/>
            <person name="Watson M."/>
            <person name="Adriaenssens E.M."/>
            <person name="Foster-Nyarko E."/>
            <person name="Jarju S."/>
            <person name="Secka A."/>
            <person name="Antonio M."/>
            <person name="Oren A."/>
            <person name="Chaudhuri R.R."/>
            <person name="La Ragione R."/>
            <person name="Hildebrand F."/>
            <person name="Pallen M.J."/>
        </authorList>
    </citation>
    <scope>NUCLEOTIDE SEQUENCE</scope>
    <source>
        <strain evidence="2">14324</strain>
    </source>
</reference>
<dbReference type="Gene3D" id="1.10.10.10">
    <property type="entry name" value="Winged helix-like DNA-binding domain superfamily/Winged helix DNA-binding domain"/>
    <property type="match status" value="1"/>
</dbReference>
<dbReference type="PANTHER" id="PTHR30595">
    <property type="entry name" value="GLPR-RELATED TRANSCRIPTIONAL REPRESSOR"/>
    <property type="match status" value="1"/>
</dbReference>
<dbReference type="AlphaFoldDB" id="A0A9D2DR94"/>
<evidence type="ECO:0000259" key="1">
    <source>
        <dbReference type="Pfam" id="PF13404"/>
    </source>
</evidence>
<evidence type="ECO:0000313" key="2">
    <source>
        <dbReference type="EMBL" id="HIZ21620.1"/>
    </source>
</evidence>
<dbReference type="Gene3D" id="3.30.565.60">
    <property type="match status" value="1"/>
</dbReference>
<organism evidence="2 3">
    <name type="scientific">Candidatus Blautia faecigallinarum</name>
    <dbReference type="NCBI Taxonomy" id="2838488"/>
    <lineage>
        <taxon>Bacteria</taxon>
        <taxon>Bacillati</taxon>
        <taxon>Bacillota</taxon>
        <taxon>Clostridia</taxon>
        <taxon>Lachnospirales</taxon>
        <taxon>Lachnospiraceae</taxon>
        <taxon>Blautia</taxon>
    </lineage>
</organism>
<evidence type="ECO:0000313" key="3">
    <source>
        <dbReference type="Proteomes" id="UP000824041"/>
    </source>
</evidence>
<comment type="caution">
    <text evidence="2">The sequence shown here is derived from an EMBL/GenBank/DDBJ whole genome shotgun (WGS) entry which is preliminary data.</text>
</comment>
<protein>
    <submittedName>
        <fullName evidence="2">AsnC family transcriptional regulator</fullName>
    </submittedName>
</protein>
<dbReference type="PANTHER" id="PTHR30595:SF6">
    <property type="entry name" value="SCHLAFEN ALBA-2 DOMAIN-CONTAINING PROTEIN"/>
    <property type="match status" value="1"/>
</dbReference>
<dbReference type="Pfam" id="PF13749">
    <property type="entry name" value="HATPase_c_4"/>
    <property type="match status" value="1"/>
</dbReference>
<dbReference type="EMBL" id="DXBU01000027">
    <property type="protein sequence ID" value="HIZ21620.1"/>
    <property type="molecule type" value="Genomic_DNA"/>
</dbReference>
<reference evidence="2" key="2">
    <citation type="submission" date="2021-04" db="EMBL/GenBank/DDBJ databases">
        <authorList>
            <person name="Gilroy R."/>
        </authorList>
    </citation>
    <scope>NUCLEOTIDE SEQUENCE</scope>
    <source>
        <strain evidence="2">14324</strain>
    </source>
</reference>
<dbReference type="Pfam" id="PF13404">
    <property type="entry name" value="HTH_AsnC-type"/>
    <property type="match status" value="1"/>
</dbReference>
<dbReference type="Proteomes" id="UP000824041">
    <property type="component" value="Unassembled WGS sequence"/>
</dbReference>
<dbReference type="GO" id="GO:0043565">
    <property type="term" value="F:sequence-specific DNA binding"/>
    <property type="evidence" value="ECO:0007669"/>
    <property type="project" value="InterPro"/>
</dbReference>
<name>A0A9D2DR94_9FIRM</name>
<gene>
    <name evidence="2" type="ORF">IAA21_02315</name>
</gene>
<dbReference type="InterPro" id="IPR038475">
    <property type="entry name" value="RecG_C_sf"/>
</dbReference>